<evidence type="ECO:0000256" key="5">
    <source>
        <dbReference type="ARBA" id="ARBA00022723"/>
    </source>
</evidence>
<dbReference type="PROSITE" id="PS01278">
    <property type="entry name" value="MTTASE_RADICAL"/>
    <property type="match status" value="1"/>
</dbReference>
<keyword evidence="6" id="KW-0408">Iron</keyword>
<dbReference type="PANTHER" id="PTHR11918:SF45">
    <property type="entry name" value="THREONYLCARBAMOYLADENOSINE TRNA METHYLTHIOTRANSFERASE"/>
    <property type="match status" value="1"/>
</dbReference>
<comment type="caution">
    <text evidence="10">The sequence shown here is derived from an EMBL/GenBank/DDBJ whole genome shotgun (WGS) entry which is preliminary data.</text>
</comment>
<accession>A0A933I933</accession>
<dbReference type="SFLD" id="SFLDG01082">
    <property type="entry name" value="B12-binding_domain_containing"/>
    <property type="match status" value="1"/>
</dbReference>
<evidence type="ECO:0000259" key="8">
    <source>
        <dbReference type="PROSITE" id="PS51449"/>
    </source>
</evidence>
<evidence type="ECO:0000256" key="7">
    <source>
        <dbReference type="ARBA" id="ARBA00023014"/>
    </source>
</evidence>
<dbReference type="Pfam" id="PF04055">
    <property type="entry name" value="Radical_SAM"/>
    <property type="match status" value="1"/>
</dbReference>
<dbReference type="InterPro" id="IPR005839">
    <property type="entry name" value="Methylthiotransferase"/>
</dbReference>
<dbReference type="GO" id="GO:0035598">
    <property type="term" value="F:tRNA (N(6)-L-threonylcarbamoyladenosine(37)-C(2))-methylthiotransferase activity"/>
    <property type="evidence" value="ECO:0007669"/>
    <property type="project" value="TreeGrafter"/>
</dbReference>
<dbReference type="EMBL" id="JACQXR010000019">
    <property type="protein sequence ID" value="MBI4725954.1"/>
    <property type="molecule type" value="Genomic_DNA"/>
</dbReference>
<dbReference type="NCBIfam" id="TIGR00089">
    <property type="entry name" value="MiaB/RimO family radical SAM methylthiotransferase"/>
    <property type="match status" value="1"/>
</dbReference>
<evidence type="ECO:0000256" key="3">
    <source>
        <dbReference type="ARBA" id="ARBA00022679"/>
    </source>
</evidence>
<dbReference type="NCBIfam" id="TIGR01579">
    <property type="entry name" value="MiaB-like-C"/>
    <property type="match status" value="1"/>
</dbReference>
<dbReference type="InterPro" id="IPR058240">
    <property type="entry name" value="rSAM_sf"/>
</dbReference>
<dbReference type="Gene3D" id="3.80.30.20">
    <property type="entry name" value="tm_1862 like domain"/>
    <property type="match status" value="1"/>
</dbReference>
<evidence type="ECO:0000256" key="2">
    <source>
        <dbReference type="ARBA" id="ARBA00022485"/>
    </source>
</evidence>
<dbReference type="SFLD" id="SFLDS00029">
    <property type="entry name" value="Radical_SAM"/>
    <property type="match status" value="1"/>
</dbReference>
<feature type="domain" description="Radical SAM core" evidence="9">
    <location>
        <begin position="111"/>
        <end position="335"/>
    </location>
</feature>
<keyword evidence="5" id="KW-0479">Metal-binding</keyword>
<name>A0A933I933_UNCT6</name>
<dbReference type="InterPro" id="IPR006638">
    <property type="entry name" value="Elp3/MiaA/NifB-like_rSAM"/>
</dbReference>
<dbReference type="Gene3D" id="3.40.50.12160">
    <property type="entry name" value="Methylthiotransferase, N-terminal domain"/>
    <property type="match status" value="1"/>
</dbReference>
<evidence type="ECO:0000256" key="4">
    <source>
        <dbReference type="ARBA" id="ARBA00022691"/>
    </source>
</evidence>
<organism evidence="10 11">
    <name type="scientific">candidate division TA06 bacterium</name>
    <dbReference type="NCBI Taxonomy" id="2250710"/>
    <lineage>
        <taxon>Bacteria</taxon>
        <taxon>Bacteria division TA06</taxon>
    </lineage>
</organism>
<dbReference type="InterPro" id="IPR020612">
    <property type="entry name" value="Methylthiotransferase_CS"/>
</dbReference>
<dbReference type="Proteomes" id="UP000736328">
    <property type="component" value="Unassembled WGS sequence"/>
</dbReference>
<dbReference type="SUPFAM" id="SSF102114">
    <property type="entry name" value="Radical SAM enzymes"/>
    <property type="match status" value="1"/>
</dbReference>
<dbReference type="InterPro" id="IPR038135">
    <property type="entry name" value="Methylthiotransferase_N_sf"/>
</dbReference>
<proteinExistence type="predicted"/>
<dbReference type="InterPro" id="IPR007197">
    <property type="entry name" value="rSAM"/>
</dbReference>
<dbReference type="SMART" id="SM00729">
    <property type="entry name" value="Elp3"/>
    <property type="match status" value="1"/>
</dbReference>
<gene>
    <name evidence="10" type="primary">mtaB</name>
    <name evidence="10" type="ORF">HY768_01790</name>
</gene>
<dbReference type="InterPro" id="IPR006467">
    <property type="entry name" value="MiaB-like_bact"/>
</dbReference>
<dbReference type="PANTHER" id="PTHR11918">
    <property type="entry name" value="RADICAL SAM PROTEINS"/>
    <property type="match status" value="1"/>
</dbReference>
<reference evidence="10" key="1">
    <citation type="submission" date="2020-07" db="EMBL/GenBank/DDBJ databases">
        <title>Huge and variable diversity of episymbiotic CPR bacteria and DPANN archaea in groundwater ecosystems.</title>
        <authorList>
            <person name="He C.Y."/>
            <person name="Keren R."/>
            <person name="Whittaker M."/>
            <person name="Farag I.F."/>
            <person name="Doudna J."/>
            <person name="Cate J.H.D."/>
            <person name="Banfield J.F."/>
        </authorList>
    </citation>
    <scope>NUCLEOTIDE SEQUENCE</scope>
    <source>
        <strain evidence="10">NC_groundwater_1520_Pr4_B-0.1um_53_5</strain>
    </source>
</reference>
<evidence type="ECO:0000259" key="9">
    <source>
        <dbReference type="PROSITE" id="PS51918"/>
    </source>
</evidence>
<dbReference type="AlphaFoldDB" id="A0A933I933"/>
<dbReference type="Pfam" id="PF00919">
    <property type="entry name" value="UPF0004"/>
    <property type="match status" value="1"/>
</dbReference>
<keyword evidence="3" id="KW-0808">Transferase</keyword>
<dbReference type="InterPro" id="IPR023404">
    <property type="entry name" value="rSAM_horseshoe"/>
</dbReference>
<dbReference type="InterPro" id="IPR013848">
    <property type="entry name" value="Methylthiotransferase_N"/>
</dbReference>
<evidence type="ECO:0000256" key="1">
    <source>
        <dbReference type="ARBA" id="ARBA00001966"/>
    </source>
</evidence>
<dbReference type="GO" id="GO:0046872">
    <property type="term" value="F:metal ion binding"/>
    <property type="evidence" value="ECO:0007669"/>
    <property type="project" value="UniProtKB-KW"/>
</dbReference>
<evidence type="ECO:0000256" key="6">
    <source>
        <dbReference type="ARBA" id="ARBA00023004"/>
    </source>
</evidence>
<keyword evidence="7" id="KW-0411">Iron-sulfur</keyword>
<protein>
    <submittedName>
        <fullName evidence="10">tRNA (N(6)-L-threonylcarbamoyladenosine(37)-C(2))-methylthiotransferase MtaB</fullName>
    </submittedName>
</protein>
<comment type="cofactor">
    <cofactor evidence="1">
        <name>[4Fe-4S] cluster</name>
        <dbReference type="ChEBI" id="CHEBI:49883"/>
    </cofactor>
</comment>
<dbReference type="SFLD" id="SFLDG01061">
    <property type="entry name" value="methylthiotransferase"/>
    <property type="match status" value="1"/>
</dbReference>
<feature type="domain" description="MTTase N-terminal" evidence="8">
    <location>
        <begin position="1"/>
        <end position="98"/>
    </location>
</feature>
<dbReference type="PROSITE" id="PS51918">
    <property type="entry name" value="RADICAL_SAM"/>
    <property type="match status" value="1"/>
</dbReference>
<evidence type="ECO:0000313" key="11">
    <source>
        <dbReference type="Proteomes" id="UP000736328"/>
    </source>
</evidence>
<sequence length="398" mass="44273">MLTQLWRAALEQAGLFGSGPNRPTDFVLINTCTVTSAADQQARQTIRKIKKQNQKTKIVVAGCYGQINEKALKNLPQADLVVGRCNQDSVSLVCREFGLTGESIPESIKSFSGRTRAFLKVQDGCDHRCSYCIVPLARGKSCSRELSSIMVEAGRLVGSGHKELVITGVRLGDFKPSLRVLLKSIHDLPGLERIRLSSLEPDDASDDLIETLAELPKVARHLHLPLQSGDNKILKLMDRLYTVEYFSSLLSKIKKAIPEMTFGTDIIVGFPGEGEQEFGQSYNAVKDLPLSHLHIFTYSKRPQTKAAEMPRQIPEGIKKERSQRLRAMFVQKQQRYWGSQAGQTTAVLFEQGKKGRWSGLGEHYFRVTVSSGLDLKNKMMPIKLTTVNEQGLDGQLAD</sequence>
<dbReference type="PROSITE" id="PS51449">
    <property type="entry name" value="MTTASE_N"/>
    <property type="match status" value="1"/>
</dbReference>
<dbReference type="GO" id="GO:0051539">
    <property type="term" value="F:4 iron, 4 sulfur cluster binding"/>
    <property type="evidence" value="ECO:0007669"/>
    <property type="project" value="UniProtKB-KW"/>
</dbReference>
<keyword evidence="4" id="KW-0949">S-adenosyl-L-methionine</keyword>
<evidence type="ECO:0000313" key="10">
    <source>
        <dbReference type="EMBL" id="MBI4725954.1"/>
    </source>
</evidence>
<keyword evidence="2" id="KW-0004">4Fe-4S</keyword>
<dbReference type="FunFam" id="3.80.30.20:FF:000001">
    <property type="entry name" value="tRNA-2-methylthio-N(6)-dimethylallyladenosine synthase 2"/>
    <property type="match status" value="1"/>
</dbReference>